<dbReference type="RefSeq" id="WP_380761950.1">
    <property type="nucleotide sequence ID" value="NZ_JBHSRF010000093.1"/>
</dbReference>
<feature type="transmembrane region" description="Helical" evidence="1">
    <location>
        <begin position="39"/>
        <end position="59"/>
    </location>
</feature>
<name>A0ABW1NV46_9ACTN</name>
<protein>
    <submittedName>
        <fullName evidence="2">Uncharacterized protein</fullName>
    </submittedName>
</protein>
<dbReference type="Proteomes" id="UP001596137">
    <property type="component" value="Unassembled WGS sequence"/>
</dbReference>
<proteinExistence type="predicted"/>
<keyword evidence="3" id="KW-1185">Reference proteome</keyword>
<dbReference type="EMBL" id="JBHSRF010000093">
    <property type="protein sequence ID" value="MFC6086597.1"/>
    <property type="molecule type" value="Genomic_DNA"/>
</dbReference>
<accession>A0ABW1NV46</accession>
<evidence type="ECO:0000313" key="3">
    <source>
        <dbReference type="Proteomes" id="UP001596137"/>
    </source>
</evidence>
<keyword evidence="1" id="KW-1133">Transmembrane helix</keyword>
<evidence type="ECO:0000256" key="1">
    <source>
        <dbReference type="SAM" id="Phobius"/>
    </source>
</evidence>
<evidence type="ECO:0000313" key="2">
    <source>
        <dbReference type="EMBL" id="MFC6086597.1"/>
    </source>
</evidence>
<comment type="caution">
    <text evidence="2">The sequence shown here is derived from an EMBL/GenBank/DDBJ whole genome shotgun (WGS) entry which is preliminary data.</text>
</comment>
<gene>
    <name evidence="2" type="ORF">ACFP1K_35890</name>
</gene>
<organism evidence="2 3">
    <name type="scientific">Sphaerisporangium aureirubrum</name>
    <dbReference type="NCBI Taxonomy" id="1544736"/>
    <lineage>
        <taxon>Bacteria</taxon>
        <taxon>Bacillati</taxon>
        <taxon>Actinomycetota</taxon>
        <taxon>Actinomycetes</taxon>
        <taxon>Streptosporangiales</taxon>
        <taxon>Streptosporangiaceae</taxon>
        <taxon>Sphaerisporangium</taxon>
    </lineage>
</organism>
<keyword evidence="1" id="KW-0812">Transmembrane</keyword>
<sequence>MRPVLRWLDSLARRSVPYVLRIPPAPKRRPPTPRRGGGLWIPVLSALVVAAIMLIPFVVRESRSHHVPAGSPTTVRT</sequence>
<reference evidence="3" key="1">
    <citation type="journal article" date="2019" name="Int. J. Syst. Evol. Microbiol.">
        <title>The Global Catalogue of Microorganisms (GCM) 10K type strain sequencing project: providing services to taxonomists for standard genome sequencing and annotation.</title>
        <authorList>
            <consortium name="The Broad Institute Genomics Platform"/>
            <consortium name="The Broad Institute Genome Sequencing Center for Infectious Disease"/>
            <person name="Wu L."/>
            <person name="Ma J."/>
        </authorList>
    </citation>
    <scope>NUCLEOTIDE SEQUENCE [LARGE SCALE GENOMIC DNA]</scope>
    <source>
        <strain evidence="3">JCM 30346</strain>
    </source>
</reference>
<keyword evidence="1" id="KW-0472">Membrane</keyword>